<proteinExistence type="predicted"/>
<keyword evidence="3" id="KW-0732">Signal</keyword>
<evidence type="ECO:0000259" key="4">
    <source>
        <dbReference type="PROSITE" id="PS50011"/>
    </source>
</evidence>
<evidence type="ECO:0000256" key="1">
    <source>
        <dbReference type="ARBA" id="ARBA00022741"/>
    </source>
</evidence>
<dbReference type="PROSITE" id="PS50011">
    <property type="entry name" value="PROTEIN_KINASE_DOM"/>
    <property type="match status" value="1"/>
</dbReference>
<feature type="domain" description="Protein kinase" evidence="4">
    <location>
        <begin position="1"/>
        <end position="93"/>
    </location>
</feature>
<reference evidence="6" key="1">
    <citation type="submission" date="2016-06" db="EMBL/GenBank/DDBJ databases">
        <title>Parallel loss of symbiosis genes in relatives of nitrogen-fixing non-legume Parasponia.</title>
        <authorList>
            <person name="Van Velzen R."/>
            <person name="Holmer R."/>
            <person name="Bu F."/>
            <person name="Rutten L."/>
            <person name="Van Zeijl A."/>
            <person name="Liu W."/>
            <person name="Santuari L."/>
            <person name="Cao Q."/>
            <person name="Sharma T."/>
            <person name="Shen D."/>
            <person name="Roswanjaya Y."/>
            <person name="Wardhani T."/>
            <person name="Kalhor M.S."/>
            <person name="Jansen J."/>
            <person name="Van den Hoogen J."/>
            <person name="Gungor B."/>
            <person name="Hartog M."/>
            <person name="Hontelez J."/>
            <person name="Verver J."/>
            <person name="Yang W.-C."/>
            <person name="Schijlen E."/>
            <person name="Repin R."/>
            <person name="Schilthuizen M."/>
            <person name="Schranz E."/>
            <person name="Heidstra R."/>
            <person name="Miyata K."/>
            <person name="Fedorova E."/>
            <person name="Kohlen W."/>
            <person name="Bisseling T."/>
            <person name="Smit S."/>
            <person name="Geurts R."/>
        </authorList>
    </citation>
    <scope>NUCLEOTIDE SEQUENCE [LARGE SCALE GENOMIC DNA]</scope>
    <source>
        <strain evidence="6">cv. WU1-14</strain>
    </source>
</reference>
<keyword evidence="2" id="KW-0067">ATP-binding</keyword>
<comment type="caution">
    <text evidence="5">The sequence shown here is derived from an EMBL/GenBank/DDBJ whole genome shotgun (WGS) entry which is preliminary data.</text>
</comment>
<dbReference type="STRING" id="3476.A0A2P5AT33"/>
<dbReference type="Proteomes" id="UP000237105">
    <property type="component" value="Unassembled WGS sequence"/>
</dbReference>
<evidence type="ECO:0000313" key="5">
    <source>
        <dbReference type="EMBL" id="PON39651.1"/>
    </source>
</evidence>
<sequence>MVAAMCLLLLLALLDTLILNQSNANVLNWERRLQIALDAAQDFGLSKSFPTDGGSHVSTVVAGTPGYLDPEYSTTNRLTEKSDVYSLGWFSNR</sequence>
<accession>A0A2P5AT33</accession>
<keyword evidence="5" id="KW-0808">Transferase</keyword>
<gene>
    <name evidence="5" type="ORF">PanWU01x14_303510</name>
</gene>
<dbReference type="GO" id="GO:0004672">
    <property type="term" value="F:protein kinase activity"/>
    <property type="evidence" value="ECO:0007669"/>
    <property type="project" value="InterPro"/>
</dbReference>
<dbReference type="InterPro" id="IPR011009">
    <property type="entry name" value="Kinase-like_dom_sf"/>
</dbReference>
<feature type="signal peptide" evidence="3">
    <location>
        <begin position="1"/>
        <end position="24"/>
    </location>
</feature>
<dbReference type="Gene3D" id="1.10.510.10">
    <property type="entry name" value="Transferase(Phosphotransferase) domain 1"/>
    <property type="match status" value="1"/>
</dbReference>
<dbReference type="SUPFAM" id="SSF56112">
    <property type="entry name" value="Protein kinase-like (PK-like)"/>
    <property type="match status" value="1"/>
</dbReference>
<dbReference type="PANTHER" id="PTHR46008:SF48">
    <property type="entry name" value="PROTEIN KINASE DOMAIN-CONTAINING PROTEIN"/>
    <property type="match status" value="1"/>
</dbReference>
<dbReference type="OrthoDB" id="2013020at2759"/>
<dbReference type="AlphaFoldDB" id="A0A2P5AT33"/>
<dbReference type="PANTHER" id="PTHR46008">
    <property type="entry name" value="LEAF RUST 10 DISEASE-RESISTANCE LOCUS RECEPTOR-LIKE PROTEIN KINASE-LIKE 1.4"/>
    <property type="match status" value="1"/>
</dbReference>
<dbReference type="EMBL" id="JXTB01000459">
    <property type="protein sequence ID" value="PON39651.1"/>
    <property type="molecule type" value="Genomic_DNA"/>
</dbReference>
<protein>
    <submittedName>
        <fullName evidence="5">Tyrosine-protein kinase</fullName>
    </submittedName>
</protein>
<organism evidence="5 6">
    <name type="scientific">Parasponia andersonii</name>
    <name type="common">Sponia andersonii</name>
    <dbReference type="NCBI Taxonomy" id="3476"/>
    <lineage>
        <taxon>Eukaryota</taxon>
        <taxon>Viridiplantae</taxon>
        <taxon>Streptophyta</taxon>
        <taxon>Embryophyta</taxon>
        <taxon>Tracheophyta</taxon>
        <taxon>Spermatophyta</taxon>
        <taxon>Magnoliopsida</taxon>
        <taxon>eudicotyledons</taxon>
        <taxon>Gunneridae</taxon>
        <taxon>Pentapetalae</taxon>
        <taxon>rosids</taxon>
        <taxon>fabids</taxon>
        <taxon>Rosales</taxon>
        <taxon>Cannabaceae</taxon>
        <taxon>Parasponia</taxon>
    </lineage>
</organism>
<evidence type="ECO:0000256" key="2">
    <source>
        <dbReference type="ARBA" id="ARBA00022840"/>
    </source>
</evidence>
<dbReference type="GO" id="GO:0005524">
    <property type="term" value="F:ATP binding"/>
    <property type="evidence" value="ECO:0007669"/>
    <property type="project" value="UniProtKB-KW"/>
</dbReference>
<dbReference type="InterPro" id="IPR000719">
    <property type="entry name" value="Prot_kinase_dom"/>
</dbReference>
<evidence type="ECO:0000256" key="3">
    <source>
        <dbReference type="SAM" id="SignalP"/>
    </source>
</evidence>
<evidence type="ECO:0000313" key="6">
    <source>
        <dbReference type="Proteomes" id="UP000237105"/>
    </source>
</evidence>
<keyword evidence="6" id="KW-1185">Reference proteome</keyword>
<feature type="chain" id="PRO_5015127239" evidence="3">
    <location>
        <begin position="25"/>
        <end position="93"/>
    </location>
</feature>
<keyword evidence="1" id="KW-0547">Nucleotide-binding</keyword>
<name>A0A2P5AT33_PARAD</name>
<keyword evidence="5" id="KW-0418">Kinase</keyword>